<reference evidence="2 3" key="1">
    <citation type="submission" date="2019-05" db="EMBL/GenBank/DDBJ databases">
        <title>Another draft genome of Portunus trituberculatus and its Hox gene families provides insights of decapod evolution.</title>
        <authorList>
            <person name="Jeong J.-H."/>
            <person name="Song I."/>
            <person name="Kim S."/>
            <person name="Choi T."/>
            <person name="Kim D."/>
            <person name="Ryu S."/>
            <person name="Kim W."/>
        </authorList>
    </citation>
    <scope>NUCLEOTIDE SEQUENCE [LARGE SCALE GENOMIC DNA]</scope>
    <source>
        <tissue evidence="2">Muscle</tissue>
    </source>
</reference>
<name>A0A5B7FEU7_PORTR</name>
<evidence type="ECO:0000313" key="2">
    <source>
        <dbReference type="EMBL" id="MPC44085.1"/>
    </source>
</evidence>
<feature type="compositionally biased region" description="Basic and acidic residues" evidence="1">
    <location>
        <begin position="59"/>
        <end position="75"/>
    </location>
</feature>
<accession>A0A5B7FEU7</accession>
<evidence type="ECO:0000256" key="1">
    <source>
        <dbReference type="SAM" id="MobiDB-lite"/>
    </source>
</evidence>
<proteinExistence type="predicted"/>
<comment type="caution">
    <text evidence="2">The sequence shown here is derived from an EMBL/GenBank/DDBJ whole genome shotgun (WGS) entry which is preliminary data.</text>
</comment>
<dbReference type="EMBL" id="VSRR010006119">
    <property type="protein sequence ID" value="MPC44085.1"/>
    <property type="molecule type" value="Genomic_DNA"/>
</dbReference>
<dbReference type="AlphaFoldDB" id="A0A5B7FEU7"/>
<feature type="compositionally biased region" description="Polar residues" evidence="1">
    <location>
        <begin position="14"/>
        <end position="25"/>
    </location>
</feature>
<organism evidence="2 3">
    <name type="scientific">Portunus trituberculatus</name>
    <name type="common">Swimming crab</name>
    <name type="synonym">Neptunus trituberculatus</name>
    <dbReference type="NCBI Taxonomy" id="210409"/>
    <lineage>
        <taxon>Eukaryota</taxon>
        <taxon>Metazoa</taxon>
        <taxon>Ecdysozoa</taxon>
        <taxon>Arthropoda</taxon>
        <taxon>Crustacea</taxon>
        <taxon>Multicrustacea</taxon>
        <taxon>Malacostraca</taxon>
        <taxon>Eumalacostraca</taxon>
        <taxon>Eucarida</taxon>
        <taxon>Decapoda</taxon>
        <taxon>Pleocyemata</taxon>
        <taxon>Brachyura</taxon>
        <taxon>Eubrachyura</taxon>
        <taxon>Portunoidea</taxon>
        <taxon>Portunidae</taxon>
        <taxon>Portuninae</taxon>
        <taxon>Portunus</taxon>
    </lineage>
</organism>
<gene>
    <name evidence="2" type="ORF">E2C01_037748</name>
</gene>
<evidence type="ECO:0000313" key="3">
    <source>
        <dbReference type="Proteomes" id="UP000324222"/>
    </source>
</evidence>
<dbReference type="Proteomes" id="UP000324222">
    <property type="component" value="Unassembled WGS sequence"/>
</dbReference>
<protein>
    <submittedName>
        <fullName evidence="2">Uncharacterized protein</fullName>
    </submittedName>
</protein>
<keyword evidence="3" id="KW-1185">Reference proteome</keyword>
<feature type="region of interest" description="Disordered" evidence="1">
    <location>
        <begin position="1"/>
        <end position="93"/>
    </location>
</feature>
<sequence>MPPIPPHQPPAKRMQQTTGSRQQAAGSKHVLTTDEMHVRKRISPSRHTLACLQQKHVGRRSERATSRSAASERGEVGGGHSRLKSQVALLRRT</sequence>